<sequence>MKSIYYLSADDLFQMNTFLIQTYSPAEQIGIKDRNALEMASNQPAQFVFDVDLYPTIEEKAAILMINIATKHCFYNANKRTAVMATDLFLQLNGYDFQLDTQEGVDLLVFIATYRSDFDQLKNDVSKVIRAKLNHTSSH</sequence>
<organism evidence="2 3">
    <name type="scientific">Enterococcus faecalis TX4248</name>
    <dbReference type="NCBI Taxonomy" id="749495"/>
    <lineage>
        <taxon>Bacteria</taxon>
        <taxon>Bacillati</taxon>
        <taxon>Bacillota</taxon>
        <taxon>Bacilli</taxon>
        <taxon>Lactobacillales</taxon>
        <taxon>Enterococcaceae</taxon>
        <taxon>Enterococcus</taxon>
    </lineage>
</organism>
<dbReference type="PANTHER" id="PTHR39426:SF1">
    <property type="entry name" value="HOMOLOGY TO DEATH-ON-CURING PROTEIN OF PHAGE P1"/>
    <property type="match status" value="1"/>
</dbReference>
<dbReference type="Proteomes" id="UP000004846">
    <property type="component" value="Unassembled WGS sequence"/>
</dbReference>
<evidence type="ECO:0000313" key="3">
    <source>
        <dbReference type="Proteomes" id="UP000004846"/>
    </source>
</evidence>
<feature type="domain" description="Fido" evidence="1">
    <location>
        <begin position="7"/>
        <end position="131"/>
    </location>
</feature>
<comment type="caution">
    <text evidence="2">The sequence shown here is derived from an EMBL/GenBank/DDBJ whole genome shotgun (WGS) entry which is preliminary data.</text>
</comment>
<evidence type="ECO:0000259" key="1">
    <source>
        <dbReference type="PROSITE" id="PS51459"/>
    </source>
</evidence>
<dbReference type="Gene3D" id="1.20.120.1870">
    <property type="entry name" value="Fic/DOC protein, Fido domain"/>
    <property type="match status" value="1"/>
</dbReference>
<dbReference type="Pfam" id="PF02661">
    <property type="entry name" value="Fic"/>
    <property type="match status" value="1"/>
</dbReference>
<dbReference type="GO" id="GO:0016301">
    <property type="term" value="F:kinase activity"/>
    <property type="evidence" value="ECO:0007669"/>
    <property type="project" value="InterPro"/>
</dbReference>
<evidence type="ECO:0000313" key="2">
    <source>
        <dbReference type="EMBL" id="EFM82225.1"/>
    </source>
</evidence>
<dbReference type="NCBIfam" id="TIGR01550">
    <property type="entry name" value="DOC_P1"/>
    <property type="match status" value="1"/>
</dbReference>
<dbReference type="EMBL" id="AEBR01000071">
    <property type="protein sequence ID" value="EFM82225.1"/>
    <property type="molecule type" value="Genomic_DNA"/>
</dbReference>
<dbReference type="SMR" id="A0A125W4E3"/>
<dbReference type="PANTHER" id="PTHR39426">
    <property type="entry name" value="HOMOLOGY TO DEATH-ON-CURING PROTEIN OF PHAGE P1"/>
    <property type="match status" value="1"/>
</dbReference>
<dbReference type="InterPro" id="IPR053737">
    <property type="entry name" value="Type_II_TA_Toxin"/>
</dbReference>
<accession>A0A125W4E3</accession>
<protein>
    <submittedName>
        <fullName evidence="2">Death-on-curing family protein</fullName>
    </submittedName>
</protein>
<proteinExistence type="predicted"/>
<reference evidence="2 3" key="1">
    <citation type="submission" date="2010-07" db="EMBL/GenBank/DDBJ databases">
        <authorList>
            <person name="Sid Ahmed O."/>
        </authorList>
    </citation>
    <scope>NUCLEOTIDE SEQUENCE [LARGE SCALE GENOMIC DNA]</scope>
    <source>
        <strain evidence="2 3">TX4248</strain>
    </source>
</reference>
<dbReference type="AlphaFoldDB" id="A0A125W4E3"/>
<name>A0A125W4E3_ENTFL</name>
<dbReference type="HOGENOM" id="CLU_115697_6_0_9"/>
<dbReference type="InterPro" id="IPR003812">
    <property type="entry name" value="Fido"/>
</dbReference>
<dbReference type="SUPFAM" id="SSF140931">
    <property type="entry name" value="Fic-like"/>
    <property type="match status" value="1"/>
</dbReference>
<dbReference type="InterPro" id="IPR036597">
    <property type="entry name" value="Fido-like_dom_sf"/>
</dbReference>
<gene>
    <name evidence="2" type="ORF">HMPREF9498_02159</name>
</gene>
<dbReference type="RefSeq" id="WP_002355245.1">
    <property type="nucleotide sequence ID" value="NZ_GL454468.1"/>
</dbReference>
<dbReference type="InterPro" id="IPR006440">
    <property type="entry name" value="Doc"/>
</dbReference>
<dbReference type="PROSITE" id="PS51459">
    <property type="entry name" value="FIDO"/>
    <property type="match status" value="1"/>
</dbReference>